<evidence type="ECO:0000313" key="10">
    <source>
        <dbReference type="EMBL" id="XBH04734.1"/>
    </source>
</evidence>
<dbReference type="InterPro" id="IPR036791">
    <property type="entry name" value="Ribosomal_bL9_C_sf"/>
</dbReference>
<evidence type="ECO:0000256" key="7">
    <source>
        <dbReference type="HAMAP-Rule" id="MF_00503"/>
    </source>
</evidence>
<dbReference type="GO" id="GO:0005840">
    <property type="term" value="C:ribosome"/>
    <property type="evidence" value="ECO:0007669"/>
    <property type="project" value="UniProtKB-KW"/>
</dbReference>
<feature type="compositionally biased region" description="Low complexity" evidence="8">
    <location>
        <begin position="27"/>
        <end position="38"/>
    </location>
</feature>
<evidence type="ECO:0000256" key="3">
    <source>
        <dbReference type="ARBA" id="ARBA00022884"/>
    </source>
</evidence>
<keyword evidence="4 7" id="KW-0689">Ribosomal protein</keyword>
<dbReference type="AlphaFoldDB" id="A0AAU7CIB4"/>
<evidence type="ECO:0000256" key="1">
    <source>
        <dbReference type="ARBA" id="ARBA00010605"/>
    </source>
</evidence>
<dbReference type="Pfam" id="PF03948">
    <property type="entry name" value="Ribosomal_L9_C"/>
    <property type="match status" value="1"/>
</dbReference>
<evidence type="ECO:0000256" key="5">
    <source>
        <dbReference type="ARBA" id="ARBA00023274"/>
    </source>
</evidence>
<dbReference type="InterPro" id="IPR020594">
    <property type="entry name" value="Ribosomal_bL9_bac/chp"/>
</dbReference>
<feature type="region of interest" description="Disordered" evidence="8">
    <location>
        <begin position="1"/>
        <end position="59"/>
    </location>
</feature>
<dbReference type="SUPFAM" id="SSF55658">
    <property type="entry name" value="L9 N-domain-like"/>
    <property type="match status" value="1"/>
</dbReference>
<keyword evidence="5 7" id="KW-0687">Ribonucleoprotein</keyword>
<dbReference type="EMBL" id="CP155447">
    <property type="protein sequence ID" value="XBH04734.1"/>
    <property type="molecule type" value="Genomic_DNA"/>
</dbReference>
<dbReference type="PROSITE" id="PS00651">
    <property type="entry name" value="RIBOSOMAL_L9"/>
    <property type="match status" value="1"/>
</dbReference>
<dbReference type="GO" id="GO:0006412">
    <property type="term" value="P:translation"/>
    <property type="evidence" value="ECO:0007669"/>
    <property type="project" value="UniProtKB-UniRule"/>
</dbReference>
<dbReference type="HAMAP" id="MF_00503">
    <property type="entry name" value="Ribosomal_bL9"/>
    <property type="match status" value="1"/>
</dbReference>
<dbReference type="InterPro" id="IPR020069">
    <property type="entry name" value="Ribosomal_bL9_C"/>
</dbReference>
<proteinExistence type="inferred from homology"/>
<comment type="function">
    <text evidence="7">Binds to the 23S rRNA.</text>
</comment>
<evidence type="ECO:0000256" key="6">
    <source>
        <dbReference type="ARBA" id="ARBA00035292"/>
    </source>
</evidence>
<dbReference type="SUPFAM" id="SSF55653">
    <property type="entry name" value="Ribosomal protein L9 C-domain"/>
    <property type="match status" value="1"/>
</dbReference>
<dbReference type="Gene3D" id="3.10.430.100">
    <property type="entry name" value="Ribosomal protein L9, C-terminal domain"/>
    <property type="match status" value="1"/>
</dbReference>
<dbReference type="InterPro" id="IPR009027">
    <property type="entry name" value="Ribosomal_bL9/RNase_H1_N"/>
</dbReference>
<dbReference type="GO" id="GO:0019843">
    <property type="term" value="F:rRNA binding"/>
    <property type="evidence" value="ECO:0007669"/>
    <property type="project" value="UniProtKB-UniRule"/>
</dbReference>
<dbReference type="InterPro" id="IPR000244">
    <property type="entry name" value="Ribosomal_bL9"/>
</dbReference>
<dbReference type="InterPro" id="IPR036935">
    <property type="entry name" value="Ribosomal_bL9_N_sf"/>
</dbReference>
<keyword evidence="2 7" id="KW-0699">rRNA-binding</keyword>
<protein>
    <recommendedName>
        <fullName evidence="6 7">Large ribosomal subunit protein bL9</fullName>
    </recommendedName>
</protein>
<organism evidence="10">
    <name type="scientific">Singulisphaera sp. Ch08</name>
    <dbReference type="NCBI Taxonomy" id="3120278"/>
    <lineage>
        <taxon>Bacteria</taxon>
        <taxon>Pseudomonadati</taxon>
        <taxon>Planctomycetota</taxon>
        <taxon>Planctomycetia</taxon>
        <taxon>Isosphaerales</taxon>
        <taxon>Isosphaeraceae</taxon>
        <taxon>Singulisphaera</taxon>
    </lineage>
</organism>
<dbReference type="RefSeq" id="WP_406697528.1">
    <property type="nucleotide sequence ID" value="NZ_CP155447.1"/>
</dbReference>
<evidence type="ECO:0000256" key="4">
    <source>
        <dbReference type="ARBA" id="ARBA00022980"/>
    </source>
</evidence>
<reference evidence="10" key="1">
    <citation type="submission" date="2024-05" db="EMBL/GenBank/DDBJ databases">
        <title>Planctomycetes of the genus Singulisphaera possess chitinolytic capabilities.</title>
        <authorList>
            <person name="Ivanova A."/>
        </authorList>
    </citation>
    <scope>NUCLEOTIDE SEQUENCE</scope>
    <source>
        <strain evidence="10">Ch08T</strain>
    </source>
</reference>
<dbReference type="Gene3D" id="3.40.5.10">
    <property type="entry name" value="Ribosomal protein L9, N-terminal domain"/>
    <property type="match status" value="1"/>
</dbReference>
<keyword evidence="3 7" id="KW-0694">RNA-binding</keyword>
<dbReference type="Pfam" id="PF01281">
    <property type="entry name" value="Ribosomal_L9_N"/>
    <property type="match status" value="1"/>
</dbReference>
<feature type="compositionally biased region" description="Basic residues" evidence="8">
    <location>
        <begin position="10"/>
        <end position="26"/>
    </location>
</feature>
<comment type="similarity">
    <text evidence="1 7">Belongs to the bacterial ribosomal protein bL9 family.</text>
</comment>
<dbReference type="PANTHER" id="PTHR21368">
    <property type="entry name" value="50S RIBOSOMAL PROTEIN L9"/>
    <property type="match status" value="1"/>
</dbReference>
<dbReference type="GO" id="GO:0003735">
    <property type="term" value="F:structural constituent of ribosome"/>
    <property type="evidence" value="ECO:0007669"/>
    <property type="project" value="InterPro"/>
</dbReference>
<name>A0AAU7CIB4_9BACT</name>
<feature type="domain" description="Ribosomal protein L9" evidence="9">
    <location>
        <begin position="78"/>
        <end position="105"/>
    </location>
</feature>
<evidence type="ECO:0000259" key="9">
    <source>
        <dbReference type="PROSITE" id="PS00651"/>
    </source>
</evidence>
<evidence type="ECO:0000256" key="8">
    <source>
        <dbReference type="SAM" id="MobiDB-lite"/>
    </source>
</evidence>
<sequence length="219" mass="24041">MAKMTDKKPAKAKTKVKVKASTKAKKAAAAAAAHAKPSVTTLTPTVRQPGVERRRNHPTRSKDGFMEILLTHTVPHFGQPGDLVKVRPGFARNYLLPQGLATFATPHNLRIVEKHRQRLYQLEVARRADLQNLAAQIAQRSLTIEANANAEGHLYGSVTAEQIALTLKADNFPIEAENVRIEGPLKELGLYTIKLALGQDVTTEVKLWVVPTHTDEPVA</sequence>
<gene>
    <name evidence="7 10" type="primary">rplI</name>
    <name evidence="10" type="ORF">V5E97_01585</name>
</gene>
<dbReference type="InterPro" id="IPR020070">
    <property type="entry name" value="Ribosomal_bL9_N"/>
</dbReference>
<accession>A0AAU7CIB4</accession>
<dbReference type="GO" id="GO:1990904">
    <property type="term" value="C:ribonucleoprotein complex"/>
    <property type="evidence" value="ECO:0007669"/>
    <property type="project" value="UniProtKB-KW"/>
</dbReference>
<evidence type="ECO:0000256" key="2">
    <source>
        <dbReference type="ARBA" id="ARBA00022730"/>
    </source>
</evidence>
<dbReference type="NCBIfam" id="TIGR00158">
    <property type="entry name" value="L9"/>
    <property type="match status" value="1"/>
</dbReference>